<name>A0ABU7PDY5_9ACTN</name>
<protein>
    <recommendedName>
        <fullName evidence="3">Tetratricopeptide repeat protein</fullName>
    </recommendedName>
</protein>
<gene>
    <name evidence="1" type="ORF">V2S66_18880</name>
</gene>
<evidence type="ECO:0000313" key="1">
    <source>
        <dbReference type="EMBL" id="MEE4544028.1"/>
    </source>
</evidence>
<dbReference type="EMBL" id="JAZEWV010000014">
    <property type="protein sequence ID" value="MEE4544028.1"/>
    <property type="molecule type" value="Genomic_DNA"/>
</dbReference>
<evidence type="ECO:0000313" key="2">
    <source>
        <dbReference type="Proteomes" id="UP001344658"/>
    </source>
</evidence>
<proteinExistence type="predicted"/>
<reference evidence="1 2" key="1">
    <citation type="submission" date="2023-12" db="EMBL/GenBank/DDBJ databases">
        <title>Streptomyces sp. V4-01.</title>
        <authorList>
            <person name="Somphong A."/>
            <person name="Phongsopitanun W."/>
        </authorList>
    </citation>
    <scope>NUCLEOTIDE SEQUENCE [LARGE SCALE GENOMIC DNA]</scope>
    <source>
        <strain evidence="1 2">V4-01</strain>
    </source>
</reference>
<organism evidence="1 2">
    <name type="scientific">Actinacidiphila polyblastidii</name>
    <dbReference type="NCBI Taxonomy" id="3110430"/>
    <lineage>
        <taxon>Bacteria</taxon>
        <taxon>Bacillati</taxon>
        <taxon>Actinomycetota</taxon>
        <taxon>Actinomycetes</taxon>
        <taxon>Kitasatosporales</taxon>
        <taxon>Streptomycetaceae</taxon>
        <taxon>Actinacidiphila</taxon>
    </lineage>
</organism>
<comment type="caution">
    <text evidence="1">The sequence shown here is derived from an EMBL/GenBank/DDBJ whole genome shotgun (WGS) entry which is preliminary data.</text>
</comment>
<dbReference type="Proteomes" id="UP001344658">
    <property type="component" value="Unassembled WGS sequence"/>
</dbReference>
<evidence type="ECO:0008006" key="3">
    <source>
        <dbReference type="Google" id="ProtNLM"/>
    </source>
</evidence>
<keyword evidence="2" id="KW-1185">Reference proteome</keyword>
<sequence length="263" mass="28756">MTVPMTVAARAAKLDALRAAARRRIDQGEDWTGPLNRGLQLTGATWQESAQVCSNAAWHARRTGHDVLNDLEHRPVPGADMSAPVHRTWWHLYFSALRFDFRCGAIRTVFQALDPPGAEHADPYIRAHEVFAVLGRSQPAGLGMLDDLLTENEAATSREVLHVVLQGLWLGHLLPGRAERILHLTGLPVLSRTADPVALMRTAGALRQLGRHRQALSVIDEAIEALPAGDPAVHADLVRERTLITTAVDLTPSPRSYDEGLTA</sequence>
<accession>A0ABU7PDY5</accession>
<dbReference type="RefSeq" id="WP_330796957.1">
    <property type="nucleotide sequence ID" value="NZ_JAZEWV010000014.1"/>
</dbReference>